<dbReference type="CDD" id="cd00090">
    <property type="entry name" value="HTH_ARSR"/>
    <property type="match status" value="1"/>
</dbReference>
<dbReference type="InterPro" id="IPR001845">
    <property type="entry name" value="HTH_ArsR_DNA-bd_dom"/>
</dbReference>
<dbReference type="HOGENOM" id="CLU_078469_1_1_11"/>
<gene>
    <name evidence="3" type="ordered locus">Cfla_1766</name>
</gene>
<dbReference type="Gene3D" id="1.10.10.10">
    <property type="entry name" value="Winged helix-like DNA-binding domain superfamily/Winged helix DNA-binding domain"/>
    <property type="match status" value="1"/>
</dbReference>
<proteinExistence type="predicted"/>
<dbReference type="SMART" id="SM00418">
    <property type="entry name" value="HTH_ARSR"/>
    <property type="match status" value="1"/>
</dbReference>
<sequence>MDDDDRDTRRTPAARVMASASRVDLLHALQDDGPSTTAALAARTGLHENTVREHLERLVDARYVVREREHRTTRGRPRTVYRAVSHDDVRRDPGAARQLAESVARARLTSLLLQGYGADVGDVAASARAAGRAMVDDLPRPAGSLDQLVALEAHLDQLGFDPVLDRERATFDLWRCPFLDLARQRPEVVCSVHLGLARGVLEQVGGPVRAERLVPFAGPRRCELHLSGVDAPGARPAAAHPTTPPTPHTDRRATTQGEP</sequence>
<dbReference type="OrthoDB" id="3399802at2"/>
<name>D5UEK3_CELFN</name>
<evidence type="ECO:0000256" key="1">
    <source>
        <dbReference type="SAM" id="MobiDB-lite"/>
    </source>
</evidence>
<dbReference type="Proteomes" id="UP000000849">
    <property type="component" value="Chromosome"/>
</dbReference>
<dbReference type="KEGG" id="cfl:Cfla_1766"/>
<feature type="domain" description="HTH arsR-type" evidence="2">
    <location>
        <begin position="12"/>
        <end position="98"/>
    </location>
</feature>
<dbReference type="InterPro" id="IPR011991">
    <property type="entry name" value="ArsR-like_HTH"/>
</dbReference>
<dbReference type="RefSeq" id="WP_013116997.1">
    <property type="nucleotide sequence ID" value="NC_014151.1"/>
</dbReference>
<keyword evidence="4" id="KW-1185">Reference proteome</keyword>
<reference evidence="3 4" key="1">
    <citation type="journal article" date="2010" name="Stand. Genomic Sci.">
        <title>Complete genome sequence of Cellulomonas flavigena type strain (134).</title>
        <authorList>
            <person name="Abt B."/>
            <person name="Foster B."/>
            <person name="Lapidus A."/>
            <person name="Clum A."/>
            <person name="Sun H."/>
            <person name="Pukall R."/>
            <person name="Lucas S."/>
            <person name="Glavina Del Rio T."/>
            <person name="Nolan M."/>
            <person name="Tice H."/>
            <person name="Cheng J.F."/>
            <person name="Pitluck S."/>
            <person name="Liolios K."/>
            <person name="Ivanova N."/>
            <person name="Mavromatis K."/>
            <person name="Ovchinnikova G."/>
            <person name="Pati A."/>
            <person name="Goodwin L."/>
            <person name="Chen A."/>
            <person name="Palaniappan K."/>
            <person name="Land M."/>
            <person name="Hauser L."/>
            <person name="Chang Y.J."/>
            <person name="Jeffries C.D."/>
            <person name="Rohde M."/>
            <person name="Goker M."/>
            <person name="Woyke T."/>
            <person name="Bristow J."/>
            <person name="Eisen J.A."/>
            <person name="Markowitz V."/>
            <person name="Hugenholtz P."/>
            <person name="Kyrpides N.C."/>
            <person name="Klenk H.P."/>
        </authorList>
    </citation>
    <scope>NUCLEOTIDE SEQUENCE [LARGE SCALE GENOMIC DNA]</scope>
    <source>
        <strain evidence="4">ATCC 482 / DSM 20109 / BCRC 11376 / JCM 18109 / NBRC 3775 / NCIMB 8073 / NRS 134</strain>
    </source>
</reference>
<organism evidence="3 4">
    <name type="scientific">Cellulomonas flavigena (strain ATCC 482 / DSM 20109 / BCRC 11376 / JCM 18109 / NBRC 3775 / NCIMB 8073 / NRS 134)</name>
    <dbReference type="NCBI Taxonomy" id="446466"/>
    <lineage>
        <taxon>Bacteria</taxon>
        <taxon>Bacillati</taxon>
        <taxon>Actinomycetota</taxon>
        <taxon>Actinomycetes</taxon>
        <taxon>Micrococcales</taxon>
        <taxon>Cellulomonadaceae</taxon>
        <taxon>Cellulomonas</taxon>
    </lineage>
</organism>
<dbReference type="EMBL" id="CP001964">
    <property type="protein sequence ID" value="ADG74663.1"/>
    <property type="molecule type" value="Genomic_DNA"/>
</dbReference>
<dbReference type="Pfam" id="PF12840">
    <property type="entry name" value="HTH_20"/>
    <property type="match status" value="1"/>
</dbReference>
<dbReference type="AlphaFoldDB" id="D5UEK3"/>
<dbReference type="InterPro" id="IPR036390">
    <property type="entry name" value="WH_DNA-bd_sf"/>
</dbReference>
<accession>D5UEK3</accession>
<dbReference type="InterPro" id="IPR036388">
    <property type="entry name" value="WH-like_DNA-bd_sf"/>
</dbReference>
<evidence type="ECO:0000313" key="4">
    <source>
        <dbReference type="Proteomes" id="UP000000849"/>
    </source>
</evidence>
<dbReference type="SUPFAM" id="SSF46785">
    <property type="entry name" value="Winged helix' DNA-binding domain"/>
    <property type="match status" value="1"/>
</dbReference>
<dbReference type="eggNOG" id="COG2345">
    <property type="taxonomic scope" value="Bacteria"/>
</dbReference>
<evidence type="ECO:0000259" key="2">
    <source>
        <dbReference type="SMART" id="SM00418"/>
    </source>
</evidence>
<feature type="compositionally biased region" description="Low complexity" evidence="1">
    <location>
        <begin position="230"/>
        <end position="241"/>
    </location>
</feature>
<evidence type="ECO:0000313" key="3">
    <source>
        <dbReference type="EMBL" id="ADG74663.1"/>
    </source>
</evidence>
<dbReference type="GO" id="GO:0003700">
    <property type="term" value="F:DNA-binding transcription factor activity"/>
    <property type="evidence" value="ECO:0007669"/>
    <property type="project" value="InterPro"/>
</dbReference>
<dbReference type="STRING" id="446466.Cfla_1766"/>
<protein>
    <submittedName>
        <fullName evidence="3">Putative transcriptional regulator</fullName>
    </submittedName>
</protein>
<feature type="region of interest" description="Disordered" evidence="1">
    <location>
        <begin position="227"/>
        <end position="259"/>
    </location>
</feature>